<comment type="catalytic activity">
    <reaction evidence="4">
        <text>L-methionine sulfone + acetyl-CoA = N-acetyl-L-methionine sulfone + CoA + H(+)</text>
        <dbReference type="Rhea" id="RHEA:47656"/>
        <dbReference type="ChEBI" id="CHEBI:15378"/>
        <dbReference type="ChEBI" id="CHEBI:57287"/>
        <dbReference type="ChEBI" id="CHEBI:57288"/>
        <dbReference type="ChEBI" id="CHEBI:87824"/>
        <dbReference type="ChEBI" id="CHEBI:87825"/>
    </reaction>
</comment>
<dbReference type="CDD" id="cd04301">
    <property type="entry name" value="NAT_SF"/>
    <property type="match status" value="1"/>
</dbReference>
<organism evidence="6 7">
    <name type="scientific">Flavobacterium cerinum</name>
    <dbReference type="NCBI Taxonomy" id="2502784"/>
    <lineage>
        <taxon>Bacteria</taxon>
        <taxon>Pseudomonadati</taxon>
        <taxon>Bacteroidota</taxon>
        <taxon>Flavobacteriia</taxon>
        <taxon>Flavobacteriales</taxon>
        <taxon>Flavobacteriaceae</taxon>
        <taxon>Flavobacterium</taxon>
    </lineage>
</organism>
<evidence type="ECO:0000313" key="7">
    <source>
        <dbReference type="Proteomes" id="UP000287527"/>
    </source>
</evidence>
<dbReference type="Pfam" id="PF00583">
    <property type="entry name" value="Acetyltransf_1"/>
    <property type="match status" value="1"/>
</dbReference>
<evidence type="ECO:0000256" key="2">
    <source>
        <dbReference type="ARBA" id="ARBA00023315"/>
    </source>
</evidence>
<keyword evidence="1 6" id="KW-0808">Transferase</keyword>
<dbReference type="SUPFAM" id="SSF55729">
    <property type="entry name" value="Acyl-CoA N-acyltransferases (Nat)"/>
    <property type="match status" value="1"/>
</dbReference>
<dbReference type="PANTHER" id="PTHR43072">
    <property type="entry name" value="N-ACETYLTRANSFERASE"/>
    <property type="match status" value="1"/>
</dbReference>
<dbReference type="InterPro" id="IPR016181">
    <property type="entry name" value="Acyl_CoA_acyltransferase"/>
</dbReference>
<comment type="caution">
    <text evidence="6">The sequence shown here is derived from an EMBL/GenBank/DDBJ whole genome shotgun (WGS) entry which is preliminary data.</text>
</comment>
<dbReference type="EMBL" id="SBII01000003">
    <property type="protein sequence ID" value="RWX01445.1"/>
    <property type="molecule type" value="Genomic_DNA"/>
</dbReference>
<evidence type="ECO:0000313" key="6">
    <source>
        <dbReference type="EMBL" id="RWX01445.1"/>
    </source>
</evidence>
<name>A0A444HCE2_9FLAO</name>
<evidence type="ECO:0000256" key="1">
    <source>
        <dbReference type="ARBA" id="ARBA00022679"/>
    </source>
</evidence>
<dbReference type="OrthoDB" id="9799096at2"/>
<evidence type="ECO:0000259" key="5">
    <source>
        <dbReference type="PROSITE" id="PS51186"/>
    </source>
</evidence>
<dbReference type="InterPro" id="IPR000182">
    <property type="entry name" value="GNAT_dom"/>
</dbReference>
<feature type="domain" description="N-acetyltransferase" evidence="5">
    <location>
        <begin position="3"/>
        <end position="161"/>
    </location>
</feature>
<dbReference type="AlphaFoldDB" id="A0A444HCE2"/>
<protein>
    <submittedName>
        <fullName evidence="6">N-acetyltransferase family protein</fullName>
    </submittedName>
</protein>
<dbReference type="FunFam" id="3.40.630.30:FF:000026">
    <property type="entry name" value="Phosphinothricin acetyltransferase"/>
    <property type="match status" value="1"/>
</dbReference>
<reference evidence="6 7" key="1">
    <citation type="submission" date="2019-01" db="EMBL/GenBank/DDBJ databases">
        <title>Flavobacterium sp. nov.,isolated from freshwater.</title>
        <authorList>
            <person name="Zhang R."/>
            <person name="Du Z.-J."/>
        </authorList>
    </citation>
    <scope>NUCLEOTIDE SEQUENCE [LARGE SCALE GENOMIC DNA]</scope>
    <source>
        <strain evidence="6 7">1E403</strain>
    </source>
</reference>
<evidence type="ECO:0000256" key="3">
    <source>
        <dbReference type="ARBA" id="ARBA00050603"/>
    </source>
</evidence>
<dbReference type="Proteomes" id="UP000287527">
    <property type="component" value="Unassembled WGS sequence"/>
</dbReference>
<dbReference type="RefSeq" id="WP_128388982.1">
    <property type="nucleotide sequence ID" value="NZ_SBII01000003.1"/>
</dbReference>
<evidence type="ECO:0000256" key="4">
    <source>
        <dbReference type="ARBA" id="ARBA00051334"/>
    </source>
</evidence>
<keyword evidence="7" id="KW-1185">Reference proteome</keyword>
<dbReference type="PROSITE" id="PS51186">
    <property type="entry name" value="GNAT"/>
    <property type="match status" value="1"/>
</dbReference>
<comment type="catalytic activity">
    <reaction evidence="3">
        <text>L-methionine sulfoximine + acetyl-CoA = N-acetyl-L-methionine sulfoximine + CoA + H(+)</text>
        <dbReference type="Rhea" id="RHEA:47660"/>
        <dbReference type="ChEBI" id="CHEBI:15378"/>
        <dbReference type="ChEBI" id="CHEBI:57287"/>
        <dbReference type="ChEBI" id="CHEBI:57288"/>
        <dbReference type="ChEBI" id="CHEBI:87826"/>
        <dbReference type="ChEBI" id="CHEBI:87827"/>
    </reaction>
</comment>
<sequence>MQTTICPAQIKDLPAILKIVNHNILHSTAVYDYDPKTLPEMEAWFAEKQEAKWPVIVAVQENEVMGYATYGTFRTKAGYRFTVEHSVYVSENHNGKGIGKLLLIELIALAKAGGFHTMIGGIDADNTGSIEFHKKFGFEDTGTIKQAGYKFERWLDVKFMQLILK</sequence>
<dbReference type="Gene3D" id="3.40.630.30">
    <property type="match status" value="1"/>
</dbReference>
<accession>A0A444HCE2</accession>
<proteinExistence type="predicted"/>
<keyword evidence="2" id="KW-0012">Acyltransferase</keyword>
<dbReference type="PANTHER" id="PTHR43072:SF23">
    <property type="entry name" value="UPF0039 PROTEIN C11D3.02C"/>
    <property type="match status" value="1"/>
</dbReference>
<gene>
    <name evidence="6" type="ORF">EPI11_05675</name>
</gene>
<dbReference type="GO" id="GO:0016747">
    <property type="term" value="F:acyltransferase activity, transferring groups other than amino-acyl groups"/>
    <property type="evidence" value="ECO:0007669"/>
    <property type="project" value="InterPro"/>
</dbReference>